<dbReference type="PANTHER" id="PTHR11365">
    <property type="entry name" value="5-OXOPROLINASE RELATED"/>
    <property type="match status" value="1"/>
</dbReference>
<evidence type="ECO:0000313" key="4">
    <source>
        <dbReference type="Proteomes" id="UP000232875"/>
    </source>
</evidence>
<name>A0A2N1JGR9_9BASI</name>
<organism evidence="3 4">
    <name type="scientific">Malassezia vespertilionis</name>
    <dbReference type="NCBI Taxonomy" id="2020962"/>
    <lineage>
        <taxon>Eukaryota</taxon>
        <taxon>Fungi</taxon>
        <taxon>Dikarya</taxon>
        <taxon>Basidiomycota</taxon>
        <taxon>Ustilaginomycotina</taxon>
        <taxon>Malasseziomycetes</taxon>
        <taxon>Malasseziales</taxon>
        <taxon>Malasseziaceae</taxon>
        <taxon>Malassezia</taxon>
    </lineage>
</organism>
<feature type="domain" description="Hydantoinase/oxoprolinase N-terminal" evidence="2">
    <location>
        <begin position="181"/>
        <end position="383"/>
    </location>
</feature>
<dbReference type="Pfam" id="PF01968">
    <property type="entry name" value="Hydantoinase_A"/>
    <property type="match status" value="1"/>
</dbReference>
<dbReference type="InterPro" id="IPR008040">
    <property type="entry name" value="Hydant_A_N"/>
</dbReference>
<gene>
    <name evidence="3" type="ORF">MVES_000386</name>
</gene>
<dbReference type="InterPro" id="IPR045079">
    <property type="entry name" value="Oxoprolinase-like"/>
</dbReference>
<protein>
    <recommendedName>
        <fullName evidence="5">5-oxoprolinase</fullName>
    </recommendedName>
</protein>
<dbReference type="AlphaFoldDB" id="A0A2N1JGR9"/>
<feature type="domain" description="Hydantoinase A/oxoprolinase" evidence="1">
    <location>
        <begin position="403"/>
        <end position="699"/>
    </location>
</feature>
<dbReference type="STRING" id="2020962.A0A2N1JGR9"/>
<dbReference type="GO" id="GO:0006749">
    <property type="term" value="P:glutathione metabolic process"/>
    <property type="evidence" value="ECO:0007669"/>
    <property type="project" value="TreeGrafter"/>
</dbReference>
<keyword evidence="4" id="KW-1185">Reference proteome</keyword>
<dbReference type="OrthoDB" id="3643at2759"/>
<dbReference type="GO" id="GO:0017168">
    <property type="term" value="F:5-oxoprolinase (ATP-hydrolyzing) activity"/>
    <property type="evidence" value="ECO:0007669"/>
    <property type="project" value="TreeGrafter"/>
</dbReference>
<proteinExistence type="predicted"/>
<dbReference type="InterPro" id="IPR036322">
    <property type="entry name" value="WD40_repeat_dom_sf"/>
</dbReference>
<dbReference type="InterPro" id="IPR002821">
    <property type="entry name" value="Hydantoinase_A"/>
</dbReference>
<evidence type="ECO:0000313" key="3">
    <source>
        <dbReference type="EMBL" id="PKI85747.1"/>
    </source>
</evidence>
<dbReference type="SUPFAM" id="SSF50978">
    <property type="entry name" value="WD40 repeat-like"/>
    <property type="match status" value="1"/>
</dbReference>
<dbReference type="PANTHER" id="PTHR11365:SF2">
    <property type="entry name" value="5-OXOPROLINASE"/>
    <property type="match status" value="1"/>
</dbReference>
<sequence>MDAKAASLQNVLIDGSPYNVNNHDGSVLAMGTNTGDVFLFDTASREQIAVIFGSMFADHLFVGSDDGTTSMHDVSMLRNMHTTSFVTLLQANHGWILDAKASADGGIVATTSSDGVLQLYSLATMPIESVATMTQPSPIWCLGWKPQQGVSEEQDALSMQMLPQGIHALIPSNCADEQPRDVVVKLLSRDPSNYQDAPTEGIRRIMEIATEKSIPRTEKMNTLDIERHALITTQGYRDIIRIGNQSRPKIFDLAIRKPDVLYDKVVEVDERVTVVGYASAPNARESAVQFSSAARDASIAKAYSGKDRPPSAGEPGGPYIAPEIVQGVSGEALAILKRPDEAKVRADLQALYDEGYRSLAIVFMFSYTYSDHELLVKNIARELGFPSVSCSTELMPMVKMVPRATSATADAYLTPVLQAYIAGFFAGFDPSLRNGSAGTRVEFMMSDGGLTSVEHFSGLKSIISGPAGGVVGMALTTFDVQDNRPCIGFDMGGTSTDISRYAGRFEQVLETTIDGVTIQSPQLDVNTVASGGSSRLFFKNGLFVVGPESASAHPGPACYRKKGPLTITDANLVVGHLAVDMFPKIFGPAENEGLDVEASIRGFEALAQQIHHETGRKMSVDEIANGFIRVANEVMTRPIRALTQARGYSTSKHVLASFGGAGGQHACAIARALGIKTVLVHAYSSILSAYGMALADRVYEAQQPCNETWEYNESAAHSDLSSTSALGRIRMRVAELTDKVVAELNTRQGFPLDRIHTDVLLHLRYDGTDTALMMHKPADSWDMEQVFTDTYRREFGFVLHGRPIIVDDVRVKAIGRTFGSLRPTALHEYAAHLAECKQRSEAPFTNARVLESAPQRLVYFDGLGRVPTPIVCLRDIDIFEQVCGPAVLIDETQTILVEPDCEARMMSDAVLIDILYNDR</sequence>
<dbReference type="Gene3D" id="2.130.10.10">
    <property type="entry name" value="YVTN repeat-like/Quinoprotein amine dehydrogenase"/>
    <property type="match status" value="1"/>
</dbReference>
<dbReference type="Proteomes" id="UP000232875">
    <property type="component" value="Unassembled WGS sequence"/>
</dbReference>
<evidence type="ECO:0000259" key="1">
    <source>
        <dbReference type="Pfam" id="PF01968"/>
    </source>
</evidence>
<dbReference type="Pfam" id="PF05378">
    <property type="entry name" value="Hydant_A_N"/>
    <property type="match status" value="1"/>
</dbReference>
<dbReference type="GO" id="GO:0005829">
    <property type="term" value="C:cytosol"/>
    <property type="evidence" value="ECO:0007669"/>
    <property type="project" value="TreeGrafter"/>
</dbReference>
<reference evidence="3 4" key="1">
    <citation type="submission" date="2017-10" db="EMBL/GenBank/DDBJ databases">
        <title>A novel species of cold-tolerant Malassezia isolated from bats.</title>
        <authorList>
            <person name="Lorch J.M."/>
            <person name="Palmer J.M."/>
            <person name="Vanderwolf K.J."/>
            <person name="Schmidt K.Z."/>
            <person name="Verant M.L."/>
            <person name="Weller T.J."/>
            <person name="Blehert D.S."/>
        </authorList>
    </citation>
    <scope>NUCLEOTIDE SEQUENCE [LARGE SCALE GENOMIC DNA]</scope>
    <source>
        <strain evidence="3 4">NWHC:44797-103</strain>
    </source>
</reference>
<accession>A0A2N1JGR9</accession>
<dbReference type="InterPro" id="IPR015943">
    <property type="entry name" value="WD40/YVTN_repeat-like_dom_sf"/>
</dbReference>
<evidence type="ECO:0000259" key="2">
    <source>
        <dbReference type="Pfam" id="PF05378"/>
    </source>
</evidence>
<dbReference type="EMBL" id="KZ454987">
    <property type="protein sequence ID" value="PKI85747.1"/>
    <property type="molecule type" value="Genomic_DNA"/>
</dbReference>
<evidence type="ECO:0008006" key="5">
    <source>
        <dbReference type="Google" id="ProtNLM"/>
    </source>
</evidence>